<evidence type="ECO:0000256" key="1">
    <source>
        <dbReference type="ARBA" id="ARBA00022723"/>
    </source>
</evidence>
<proteinExistence type="predicted"/>
<dbReference type="EMBL" id="JAHRIN010003425">
    <property type="protein sequence ID" value="MEQ2192740.1"/>
    <property type="molecule type" value="Genomic_DNA"/>
</dbReference>
<evidence type="ECO:0000313" key="4">
    <source>
        <dbReference type="Proteomes" id="UP001434883"/>
    </source>
</evidence>
<dbReference type="InterPro" id="IPR039461">
    <property type="entry name" value="Peptidase_M49"/>
</dbReference>
<dbReference type="PANTHER" id="PTHR23422">
    <property type="entry name" value="DIPEPTIDYL PEPTIDASE III-RELATED"/>
    <property type="match status" value="1"/>
</dbReference>
<reference evidence="3 4" key="1">
    <citation type="submission" date="2021-06" db="EMBL/GenBank/DDBJ databases">
        <authorList>
            <person name="Palmer J.M."/>
        </authorList>
    </citation>
    <scope>NUCLEOTIDE SEQUENCE [LARGE SCALE GENOMIC DNA]</scope>
    <source>
        <strain evidence="3 4">XC_2019</strain>
        <tissue evidence="3">Muscle</tissue>
    </source>
</reference>
<dbReference type="PANTHER" id="PTHR23422:SF11">
    <property type="entry name" value="DIPEPTIDYL PEPTIDASE 3"/>
    <property type="match status" value="1"/>
</dbReference>
<dbReference type="Pfam" id="PF03571">
    <property type="entry name" value="Peptidase_M49"/>
    <property type="match status" value="2"/>
</dbReference>
<comment type="caution">
    <text evidence="3">The sequence shown here is derived from an EMBL/GenBank/DDBJ whole genome shotgun (WGS) entry which is preliminary data.</text>
</comment>
<sequence>MSERFGKLVSSAEVLLPELPWPQEFEKDKMCRPLSMPEQASAEVYFELYIFGHDAQDAEDVVYINWLSMVRAGLLGLEFYTPESKSWRQARFVILRVLLEAGEGLVGLEEVTGQDGKPDARITLDRSKIGTVGKNAIHRFLCKLQVRPVMRHTQQLYYTPFVIHVFKFIGN</sequence>
<protein>
    <submittedName>
        <fullName evidence="3">Bifunctional diacylglycerol diphosphate phosphatase/phosphatidate phosphatase</fullName>
    </submittedName>
</protein>
<evidence type="ECO:0000313" key="3">
    <source>
        <dbReference type="EMBL" id="MEQ2192740.1"/>
    </source>
</evidence>
<name>A0ABV0QAD3_9TELE</name>
<keyword evidence="4" id="KW-1185">Reference proteome</keyword>
<keyword evidence="2" id="KW-0378">Hydrolase</keyword>
<dbReference type="Proteomes" id="UP001434883">
    <property type="component" value="Unassembled WGS sequence"/>
</dbReference>
<evidence type="ECO:0000256" key="2">
    <source>
        <dbReference type="ARBA" id="ARBA00022801"/>
    </source>
</evidence>
<gene>
    <name evidence="3" type="primary">DPP3_1</name>
    <name evidence="3" type="ORF">XENOCAPTIV_016503</name>
</gene>
<accession>A0ABV0QAD3</accession>
<keyword evidence="1" id="KW-0479">Metal-binding</keyword>
<organism evidence="3 4">
    <name type="scientific">Xenoophorus captivus</name>
    <dbReference type="NCBI Taxonomy" id="1517983"/>
    <lineage>
        <taxon>Eukaryota</taxon>
        <taxon>Metazoa</taxon>
        <taxon>Chordata</taxon>
        <taxon>Craniata</taxon>
        <taxon>Vertebrata</taxon>
        <taxon>Euteleostomi</taxon>
        <taxon>Actinopterygii</taxon>
        <taxon>Neopterygii</taxon>
        <taxon>Teleostei</taxon>
        <taxon>Neoteleostei</taxon>
        <taxon>Acanthomorphata</taxon>
        <taxon>Ovalentaria</taxon>
        <taxon>Atherinomorphae</taxon>
        <taxon>Cyprinodontiformes</taxon>
        <taxon>Goodeidae</taxon>
        <taxon>Xenoophorus</taxon>
    </lineage>
</organism>